<reference evidence="4" key="1">
    <citation type="submission" date="2022-07" db="EMBL/GenBank/DDBJ databases">
        <title>Phylogenomic reconstructions and comparative analyses of Kickxellomycotina fungi.</title>
        <authorList>
            <person name="Reynolds N.K."/>
            <person name="Stajich J.E."/>
            <person name="Barry K."/>
            <person name="Grigoriev I.V."/>
            <person name="Crous P."/>
            <person name="Smith M.E."/>
        </authorList>
    </citation>
    <scope>NUCLEOTIDE SEQUENCE</scope>
    <source>
        <strain evidence="4">NBRC 100468</strain>
    </source>
</reference>
<keyword evidence="5" id="KW-1185">Reference proteome</keyword>
<dbReference type="InterPro" id="IPR029033">
    <property type="entry name" value="His_PPase_superfam"/>
</dbReference>
<feature type="domain" description="6-phosphofructo-2-kinase" evidence="3">
    <location>
        <begin position="2"/>
        <end position="182"/>
    </location>
</feature>
<keyword evidence="2" id="KW-0067">ATP-binding</keyword>
<dbReference type="PANTHER" id="PTHR10606">
    <property type="entry name" value="6-PHOSPHOFRUCTO-2-KINASE/FRUCTOSE-2,6-BISPHOSPHATASE"/>
    <property type="match status" value="1"/>
</dbReference>
<dbReference type="GO" id="GO:0004331">
    <property type="term" value="F:fructose-2,6-bisphosphate 2-phosphatase activity"/>
    <property type="evidence" value="ECO:0007669"/>
    <property type="project" value="TreeGrafter"/>
</dbReference>
<evidence type="ECO:0000256" key="2">
    <source>
        <dbReference type="ARBA" id="ARBA00022840"/>
    </source>
</evidence>
<evidence type="ECO:0000313" key="4">
    <source>
        <dbReference type="EMBL" id="KAJ1920363.1"/>
    </source>
</evidence>
<evidence type="ECO:0000256" key="1">
    <source>
        <dbReference type="ARBA" id="ARBA00022741"/>
    </source>
</evidence>
<organism evidence="4 5">
    <name type="scientific">Mycoemilia scoparia</name>
    <dbReference type="NCBI Taxonomy" id="417184"/>
    <lineage>
        <taxon>Eukaryota</taxon>
        <taxon>Fungi</taxon>
        <taxon>Fungi incertae sedis</taxon>
        <taxon>Zoopagomycota</taxon>
        <taxon>Kickxellomycotina</taxon>
        <taxon>Kickxellomycetes</taxon>
        <taxon>Kickxellales</taxon>
        <taxon>Kickxellaceae</taxon>
        <taxon>Mycoemilia</taxon>
    </lineage>
</organism>
<sequence length="401" mass="46372">MTWLGVKSKHFGVGEYRRHLYGSKVSADTFDPGNSATEKLRRKANEECLNDMIDFLTKQGGQVGIYDASNLVATERRELYNKLFEIGIHPLFIEYICDKQEVVEDNIRKVKVISPDYVSWDKEKAFEDFKEKIKRMEPLYQTIEDIDLPFVKLYNVGDRIIVNQINGYLQTRIVFYLMNLHISNRTIYLARSGQSVREDSYKADAQLSEEGIKYSKALYKAVTKRINETQGSQKTNEASKLPSALKVWTSARLKCSQTTEYFKQDPNAVVRQRMLLKGLNPGLCESLDMDQIKEQFPKEYEHFIKNPYTHRFPRAESYHDVAVRLEAVILELEREKNDVIIIAPESVLRCIYAYFAPNPVPKNEIPNLKFPRTTFMEITPTAYGCKNTILDIDVDGISIED</sequence>
<dbReference type="SUPFAM" id="SSF53254">
    <property type="entry name" value="Phosphoglycerate mutase-like"/>
    <property type="match status" value="1"/>
</dbReference>
<evidence type="ECO:0000313" key="5">
    <source>
        <dbReference type="Proteomes" id="UP001150538"/>
    </source>
</evidence>
<dbReference type="GO" id="GO:0005524">
    <property type="term" value="F:ATP binding"/>
    <property type="evidence" value="ECO:0007669"/>
    <property type="project" value="UniProtKB-KW"/>
</dbReference>
<gene>
    <name evidence="4" type="ORF">H4219_001338</name>
</gene>
<dbReference type="OrthoDB" id="267323at2759"/>
<evidence type="ECO:0000259" key="3">
    <source>
        <dbReference type="Pfam" id="PF01591"/>
    </source>
</evidence>
<dbReference type="SUPFAM" id="SSF52540">
    <property type="entry name" value="P-loop containing nucleoside triphosphate hydrolases"/>
    <property type="match status" value="1"/>
</dbReference>
<name>A0A9W8DQG0_9FUNG</name>
<dbReference type="PIRSF" id="PIRSF000709">
    <property type="entry name" value="6PFK_2-Ptase"/>
    <property type="match status" value="1"/>
</dbReference>
<dbReference type="PANTHER" id="PTHR10606:SF39">
    <property type="entry name" value="6-PHOSPHOFRUCTO-2-KINASE_FRUCTOSE-2,6-BISPHOSPHATASE YLR345W-RELATED"/>
    <property type="match status" value="1"/>
</dbReference>
<dbReference type="Pfam" id="PF00300">
    <property type="entry name" value="His_Phos_1"/>
    <property type="match status" value="1"/>
</dbReference>
<dbReference type="InterPro" id="IPR013079">
    <property type="entry name" value="6Phosfructo_kin"/>
</dbReference>
<dbReference type="GO" id="GO:0006003">
    <property type="term" value="P:fructose 2,6-bisphosphate metabolic process"/>
    <property type="evidence" value="ECO:0007669"/>
    <property type="project" value="InterPro"/>
</dbReference>
<dbReference type="GO" id="GO:0005829">
    <property type="term" value="C:cytosol"/>
    <property type="evidence" value="ECO:0007669"/>
    <property type="project" value="TreeGrafter"/>
</dbReference>
<dbReference type="EMBL" id="JANBPU010000014">
    <property type="protein sequence ID" value="KAJ1920363.1"/>
    <property type="molecule type" value="Genomic_DNA"/>
</dbReference>
<dbReference type="Pfam" id="PF01591">
    <property type="entry name" value="6PF2K"/>
    <property type="match status" value="1"/>
</dbReference>
<comment type="caution">
    <text evidence="4">The sequence shown here is derived from an EMBL/GenBank/DDBJ whole genome shotgun (WGS) entry which is preliminary data.</text>
</comment>
<dbReference type="InterPro" id="IPR027417">
    <property type="entry name" value="P-loop_NTPase"/>
</dbReference>
<dbReference type="AlphaFoldDB" id="A0A9W8DQG0"/>
<keyword evidence="1" id="KW-0547">Nucleotide-binding</keyword>
<dbReference type="InterPro" id="IPR003094">
    <property type="entry name" value="6Pfruct_kin"/>
</dbReference>
<dbReference type="FunFam" id="3.40.50.300:FF:000644">
    <property type="entry name" value="GpmB, Fructose-2,6-bisphosphatase"/>
    <property type="match status" value="1"/>
</dbReference>
<dbReference type="Proteomes" id="UP001150538">
    <property type="component" value="Unassembled WGS sequence"/>
</dbReference>
<dbReference type="InterPro" id="IPR013078">
    <property type="entry name" value="His_Pase_superF_clade-1"/>
</dbReference>
<dbReference type="GO" id="GO:0006000">
    <property type="term" value="P:fructose metabolic process"/>
    <property type="evidence" value="ECO:0007669"/>
    <property type="project" value="InterPro"/>
</dbReference>
<dbReference type="PRINTS" id="PR00991">
    <property type="entry name" value="6PFRUCTKNASE"/>
</dbReference>
<proteinExistence type="predicted"/>
<dbReference type="Gene3D" id="3.40.50.1240">
    <property type="entry name" value="Phosphoglycerate mutase-like"/>
    <property type="match status" value="1"/>
</dbReference>
<dbReference type="Gene3D" id="3.40.50.300">
    <property type="entry name" value="P-loop containing nucleotide triphosphate hydrolases"/>
    <property type="match status" value="1"/>
</dbReference>
<dbReference type="GO" id="GO:0003873">
    <property type="term" value="F:6-phosphofructo-2-kinase activity"/>
    <property type="evidence" value="ECO:0007669"/>
    <property type="project" value="InterPro"/>
</dbReference>
<accession>A0A9W8DQG0</accession>
<protein>
    <recommendedName>
        <fullName evidence="3">6-phosphofructo-2-kinase domain-containing protein</fullName>
    </recommendedName>
</protein>